<dbReference type="AlphaFoldDB" id="A0A2P8E756"/>
<evidence type="ECO:0000313" key="4">
    <source>
        <dbReference type="Proteomes" id="UP000243528"/>
    </source>
</evidence>
<dbReference type="RefSeq" id="WP_165358466.1">
    <property type="nucleotide sequence ID" value="NZ_ML142899.1"/>
</dbReference>
<dbReference type="InterPro" id="IPR000683">
    <property type="entry name" value="Gfo/Idh/MocA-like_OxRdtase_N"/>
</dbReference>
<accession>A0A2P8E756</accession>
<sequence length="356" mass="37607">MGETLRVALIGAGFVARDHAAAWHAQPGAEVRCVVDADPDRARSLAAEFGVEHRDTDFGSLVGHPGIDAVDICLPPRLHLESTCAFLAAGQHVLLEKPFVTGLEDAARMLEAEQHSAATLMVAENWPFASATRRVRRLVDDGALGELFMLRAQNESALYVEHDGEVAAALRLSAAGGGFTMTAGVHNITLASLLMGGIESVFAYSTERPASPEPFLDRDVVISARFGNGGIGGMFFTGRSLHVGGRRLAFGLTGTRGTAEFDILSGSVTYTVDGERTSIEQDQPSMGFAEEIAHFCECIVDGRTPLTAARRQLESLAAVLAVYRSLYDGREVRPADLLAQADLATAVAGAGGGVDG</sequence>
<organism evidence="3 4">
    <name type="scientific">Haloactinopolyspora alba</name>
    <dbReference type="NCBI Taxonomy" id="648780"/>
    <lineage>
        <taxon>Bacteria</taxon>
        <taxon>Bacillati</taxon>
        <taxon>Actinomycetota</taxon>
        <taxon>Actinomycetes</taxon>
        <taxon>Jiangellales</taxon>
        <taxon>Jiangellaceae</taxon>
        <taxon>Haloactinopolyspora</taxon>
    </lineage>
</organism>
<keyword evidence="4" id="KW-1185">Reference proteome</keyword>
<dbReference type="GO" id="GO:0000166">
    <property type="term" value="F:nucleotide binding"/>
    <property type="evidence" value="ECO:0007669"/>
    <property type="project" value="InterPro"/>
</dbReference>
<dbReference type="Pfam" id="PF01408">
    <property type="entry name" value="GFO_IDH_MocA"/>
    <property type="match status" value="1"/>
</dbReference>
<gene>
    <name evidence="3" type="ORF">CLV30_104134</name>
</gene>
<dbReference type="Gene3D" id="3.40.50.720">
    <property type="entry name" value="NAD(P)-binding Rossmann-like Domain"/>
    <property type="match status" value="1"/>
</dbReference>
<dbReference type="PANTHER" id="PTHR43377:SF1">
    <property type="entry name" value="BILIVERDIN REDUCTASE A"/>
    <property type="match status" value="1"/>
</dbReference>
<dbReference type="PANTHER" id="PTHR43377">
    <property type="entry name" value="BILIVERDIN REDUCTASE A"/>
    <property type="match status" value="1"/>
</dbReference>
<dbReference type="InterPro" id="IPR055170">
    <property type="entry name" value="GFO_IDH_MocA-like_dom"/>
</dbReference>
<reference evidence="3 4" key="1">
    <citation type="submission" date="2018-03" db="EMBL/GenBank/DDBJ databases">
        <title>Genomic Encyclopedia of Archaeal and Bacterial Type Strains, Phase II (KMG-II): from individual species to whole genera.</title>
        <authorList>
            <person name="Goeker M."/>
        </authorList>
    </citation>
    <scope>NUCLEOTIDE SEQUENCE [LARGE SCALE GENOMIC DNA]</scope>
    <source>
        <strain evidence="3 4">DSM 45211</strain>
    </source>
</reference>
<feature type="domain" description="GFO/IDH/MocA-like oxidoreductase" evidence="2">
    <location>
        <begin position="133"/>
        <end position="259"/>
    </location>
</feature>
<dbReference type="InterPro" id="IPR051450">
    <property type="entry name" value="Gfo/Idh/MocA_Oxidoreductases"/>
</dbReference>
<proteinExistence type="predicted"/>
<comment type="caution">
    <text evidence="3">The sequence shown here is derived from an EMBL/GenBank/DDBJ whole genome shotgun (WGS) entry which is preliminary data.</text>
</comment>
<name>A0A2P8E756_9ACTN</name>
<dbReference type="Pfam" id="PF22725">
    <property type="entry name" value="GFO_IDH_MocA_C3"/>
    <property type="match status" value="1"/>
</dbReference>
<dbReference type="SUPFAM" id="SSF55347">
    <property type="entry name" value="Glyceraldehyde-3-phosphate dehydrogenase-like, C-terminal domain"/>
    <property type="match status" value="1"/>
</dbReference>
<dbReference type="EMBL" id="PYGE01000004">
    <property type="protein sequence ID" value="PSL05268.1"/>
    <property type="molecule type" value="Genomic_DNA"/>
</dbReference>
<dbReference type="Proteomes" id="UP000243528">
    <property type="component" value="Unassembled WGS sequence"/>
</dbReference>
<evidence type="ECO:0000313" key="3">
    <source>
        <dbReference type="EMBL" id="PSL05268.1"/>
    </source>
</evidence>
<evidence type="ECO:0000259" key="2">
    <source>
        <dbReference type="Pfam" id="PF22725"/>
    </source>
</evidence>
<dbReference type="Gene3D" id="3.30.360.10">
    <property type="entry name" value="Dihydrodipicolinate Reductase, domain 2"/>
    <property type="match status" value="1"/>
</dbReference>
<dbReference type="SUPFAM" id="SSF51735">
    <property type="entry name" value="NAD(P)-binding Rossmann-fold domains"/>
    <property type="match status" value="1"/>
</dbReference>
<dbReference type="InterPro" id="IPR036291">
    <property type="entry name" value="NAD(P)-bd_dom_sf"/>
</dbReference>
<protein>
    <submittedName>
        <fullName evidence="3">Putative dehydrogenase</fullName>
    </submittedName>
</protein>
<evidence type="ECO:0000259" key="1">
    <source>
        <dbReference type="Pfam" id="PF01408"/>
    </source>
</evidence>
<feature type="domain" description="Gfo/Idh/MocA-like oxidoreductase N-terminal" evidence="1">
    <location>
        <begin position="5"/>
        <end position="123"/>
    </location>
</feature>